<dbReference type="EMBL" id="JAPAHU010000002">
    <property type="protein sequence ID" value="MCW1041214.1"/>
    <property type="molecule type" value="Genomic_DNA"/>
</dbReference>
<dbReference type="AlphaFoldDB" id="A0A412PPC0"/>
<evidence type="ECO:0000313" key="3">
    <source>
        <dbReference type="EMBL" id="RGT61795.1"/>
    </source>
</evidence>
<dbReference type="Proteomes" id="UP000284046">
    <property type="component" value="Unassembled WGS sequence"/>
</dbReference>
<sequence length="80" mass="8972">MSKKITYVIKFSKGVAVPDLAANPAITQHLTIKLKNADGFFVDSDINDAKIRELIMEIYGLEKKDVQVLLKYPGIMNAYI</sequence>
<dbReference type="Proteomes" id="UP001208853">
    <property type="component" value="Unassembled WGS sequence"/>
</dbReference>
<comment type="caution">
    <text evidence="3">The sequence shown here is derived from an EMBL/GenBank/DDBJ whole genome shotgun (WGS) entry which is preliminary data.</text>
</comment>
<organism evidence="3 4">
    <name type="scientific">Streptococcus anginosus</name>
    <dbReference type="NCBI Taxonomy" id="1328"/>
    <lineage>
        <taxon>Bacteria</taxon>
        <taxon>Bacillati</taxon>
        <taxon>Bacillota</taxon>
        <taxon>Bacilli</taxon>
        <taxon>Lactobacillales</taxon>
        <taxon>Streptococcaceae</taxon>
        <taxon>Streptococcus</taxon>
        <taxon>Streptococcus anginosus group</taxon>
    </lineage>
</organism>
<keyword evidence="5" id="KW-1185">Reference proteome</keyword>
<proteinExistence type="predicted"/>
<reference evidence="3 4" key="1">
    <citation type="submission" date="2018-08" db="EMBL/GenBank/DDBJ databases">
        <title>A genome reference for cultivated species of the human gut microbiota.</title>
        <authorList>
            <person name="Zou Y."/>
            <person name="Xue W."/>
            <person name="Luo G."/>
        </authorList>
    </citation>
    <scope>NUCLEOTIDE SEQUENCE [LARGE SCALE GENOMIC DNA]</scope>
    <source>
        <strain evidence="3 4">AF18-38</strain>
    </source>
</reference>
<dbReference type="RefSeq" id="WP_024051959.1">
    <property type="nucleotide sequence ID" value="NZ_CP118029.1"/>
</dbReference>
<reference evidence="1 5" key="2">
    <citation type="submission" date="2022-10" db="EMBL/GenBank/DDBJ databases">
        <title>Comparative genomic study of S. anginosus.</title>
        <authorList>
            <person name="Prasad A."/>
            <person name="Ene A."/>
            <person name="Jablonska S."/>
            <person name="Du J."/>
            <person name="Wolfe A.J."/>
            <person name="Putonti C."/>
        </authorList>
    </citation>
    <scope>NUCLEOTIDE SEQUENCE</scope>
    <source>
        <strain evidence="2">UMB6888</strain>
        <strain evidence="1 5">UMB9231</strain>
    </source>
</reference>
<dbReference type="Proteomes" id="UP001526076">
    <property type="component" value="Unassembled WGS sequence"/>
</dbReference>
<dbReference type="EMBL" id="QRWZ01000003">
    <property type="protein sequence ID" value="RGT61795.1"/>
    <property type="molecule type" value="Genomic_DNA"/>
</dbReference>
<dbReference type="EMBL" id="JAPAIK010000009">
    <property type="protein sequence ID" value="MCW1071929.1"/>
    <property type="molecule type" value="Genomic_DNA"/>
</dbReference>
<gene>
    <name evidence="3" type="ORF">DWX18_03995</name>
    <name evidence="1" type="ORF">OJ597_01725</name>
    <name evidence="2" type="ORF">OJ930_02425</name>
</gene>
<evidence type="ECO:0000313" key="4">
    <source>
        <dbReference type="Proteomes" id="UP000284046"/>
    </source>
</evidence>
<accession>A0A412PPC0</accession>
<name>A0A412PPC0_STRAP</name>
<protein>
    <submittedName>
        <fullName evidence="3">Uncharacterized protein</fullName>
    </submittedName>
</protein>
<evidence type="ECO:0000313" key="5">
    <source>
        <dbReference type="Proteomes" id="UP001526076"/>
    </source>
</evidence>
<evidence type="ECO:0000313" key="2">
    <source>
        <dbReference type="EMBL" id="MCW1071929.1"/>
    </source>
</evidence>
<evidence type="ECO:0000313" key="1">
    <source>
        <dbReference type="EMBL" id="MCW1041214.1"/>
    </source>
</evidence>